<evidence type="ECO:0000313" key="3">
    <source>
        <dbReference type="Proteomes" id="UP001460270"/>
    </source>
</evidence>
<keyword evidence="3" id="KW-1185">Reference proteome</keyword>
<evidence type="ECO:0000256" key="1">
    <source>
        <dbReference type="SAM" id="MobiDB-lite"/>
    </source>
</evidence>
<comment type="caution">
    <text evidence="2">The sequence shown here is derived from an EMBL/GenBank/DDBJ whole genome shotgun (WGS) entry which is preliminary data.</text>
</comment>
<name>A0AAW0PII5_9GOBI</name>
<evidence type="ECO:0000313" key="2">
    <source>
        <dbReference type="EMBL" id="KAK7929633.1"/>
    </source>
</evidence>
<sequence length="847" mass="89892">MPDFFSRISAGSQPHLSRTSAALCPLSLAGSQLHLMRLLQPRSSVRPSSVRHLQSASSAASQPICRILSLDLGPHLMPDLQPAHFSSPASQPISAILSRYLRRPSISISTLGSQPTSSVRISAAHALHLQPHLQAALSCRSRPHLSLGSQPTLRISSRILSQISARFSPLSARIRPAFSASSRRNLHARSFLSRDLTPDFSAASQPISAASSHLSRISAASQPHLSPPSLPAICPCISSPSSQPDLGPSLSPDPSSVSQAASSAASQPHHARHLRPSSHAISSRSSAGIFKPASLARASHPHSLAAPQPASSAAAMPDLQPLTLSRISAACLTRISTSRFLQPHLSRISCRISACIKPAASSASLSCRYQPRISAASQPHLSRICRILPASFSLDPQRTFSSGSLRISSRSAVDPAPPSLDVILLPHLSRILRISSGNLSRISAGFLAAFSAGFSAGSQPHPQPHLSRPFCRHLSGSPSAPLAASSPRISPDLSARHLSAVTAVHPSACIHPVNFSPHSSAASSRISPSQSVSILQPGFSTPICRYLSRDSSLVRASSALHLSPASADLPHRQPHLSRILPHLRAAISSRISVCHFFSPSSHPYPIARHICPRSSAASQPLSQLALFAGISAERSFSRHLSRSQAGSQPSSQHLRFSSADLKLHLSRALSAPAYIHARDLFQPHPQPHLKLASPPHFSRPSARYPQSVAISAAILSHSSPSLLFPLPLSRLASQNRILMQHQPHLMAEHSSSAQPGSHRISAASQPLISSRICSAISTRLLSQHQPSLLAAASAGSQPHAISLSSSRHLSRISPASFSHSHSLFRIHLAISFPVSLSSLSLSCLPIF</sequence>
<organism evidence="2 3">
    <name type="scientific">Mugilogobius chulae</name>
    <name type="common">yellowstripe goby</name>
    <dbReference type="NCBI Taxonomy" id="88201"/>
    <lineage>
        <taxon>Eukaryota</taxon>
        <taxon>Metazoa</taxon>
        <taxon>Chordata</taxon>
        <taxon>Craniata</taxon>
        <taxon>Vertebrata</taxon>
        <taxon>Euteleostomi</taxon>
        <taxon>Actinopterygii</taxon>
        <taxon>Neopterygii</taxon>
        <taxon>Teleostei</taxon>
        <taxon>Neoteleostei</taxon>
        <taxon>Acanthomorphata</taxon>
        <taxon>Gobiaria</taxon>
        <taxon>Gobiiformes</taxon>
        <taxon>Gobioidei</taxon>
        <taxon>Gobiidae</taxon>
        <taxon>Gobionellinae</taxon>
        <taxon>Mugilogobius</taxon>
    </lineage>
</organism>
<feature type="compositionally biased region" description="Low complexity" evidence="1">
    <location>
        <begin position="241"/>
        <end position="268"/>
    </location>
</feature>
<reference evidence="3" key="1">
    <citation type="submission" date="2024-04" db="EMBL/GenBank/DDBJ databases">
        <title>Salinicola lusitanus LLJ914,a marine bacterium isolated from the Okinawa Trough.</title>
        <authorList>
            <person name="Li J."/>
        </authorList>
    </citation>
    <scope>NUCLEOTIDE SEQUENCE [LARGE SCALE GENOMIC DNA]</scope>
</reference>
<proteinExistence type="predicted"/>
<accession>A0AAW0PII5</accession>
<protein>
    <submittedName>
        <fullName evidence="2">Uncharacterized protein</fullName>
    </submittedName>
</protein>
<feature type="region of interest" description="Disordered" evidence="1">
    <location>
        <begin position="241"/>
        <end position="282"/>
    </location>
</feature>
<gene>
    <name evidence="2" type="ORF">WMY93_006028</name>
</gene>
<dbReference type="AlphaFoldDB" id="A0AAW0PII5"/>
<dbReference type="EMBL" id="JBBPFD010000004">
    <property type="protein sequence ID" value="KAK7929633.1"/>
    <property type="molecule type" value="Genomic_DNA"/>
</dbReference>
<dbReference type="Proteomes" id="UP001460270">
    <property type="component" value="Unassembled WGS sequence"/>
</dbReference>